<dbReference type="SMART" id="SM00184">
    <property type="entry name" value="RING"/>
    <property type="match status" value="1"/>
</dbReference>
<evidence type="ECO:0000256" key="3">
    <source>
        <dbReference type="ARBA" id="ARBA00022833"/>
    </source>
</evidence>
<dbReference type="InterPro" id="IPR001841">
    <property type="entry name" value="Znf_RING"/>
</dbReference>
<keyword evidence="2" id="KW-0863">Zinc-finger</keyword>
<evidence type="ECO:0000256" key="2">
    <source>
        <dbReference type="ARBA" id="ARBA00022771"/>
    </source>
</evidence>
<dbReference type="Pfam" id="PF13639">
    <property type="entry name" value="zf-RING_2"/>
    <property type="match status" value="1"/>
</dbReference>
<dbReference type="AlphaFoldDB" id="A0A6C0IY38"/>
<dbReference type="Gene3D" id="3.30.40.10">
    <property type="entry name" value="Zinc/RING finger domain, C3HC4 (zinc finger)"/>
    <property type="match status" value="1"/>
</dbReference>
<dbReference type="EMBL" id="MN740275">
    <property type="protein sequence ID" value="QHT97345.1"/>
    <property type="molecule type" value="Genomic_DNA"/>
</dbReference>
<evidence type="ECO:0000259" key="4">
    <source>
        <dbReference type="PROSITE" id="PS50089"/>
    </source>
</evidence>
<reference evidence="5" key="1">
    <citation type="journal article" date="2020" name="Nature">
        <title>Giant virus diversity and host interactions through global metagenomics.</title>
        <authorList>
            <person name="Schulz F."/>
            <person name="Roux S."/>
            <person name="Paez-Espino D."/>
            <person name="Jungbluth S."/>
            <person name="Walsh D.A."/>
            <person name="Denef V.J."/>
            <person name="McMahon K.D."/>
            <person name="Konstantinidis K.T."/>
            <person name="Eloe-Fadrosh E.A."/>
            <person name="Kyrpides N.C."/>
            <person name="Woyke T."/>
        </authorList>
    </citation>
    <scope>NUCLEOTIDE SEQUENCE</scope>
    <source>
        <strain evidence="5">GVMAG-M-3300025138-11</strain>
    </source>
</reference>
<organism evidence="5">
    <name type="scientific">viral metagenome</name>
    <dbReference type="NCBI Taxonomy" id="1070528"/>
    <lineage>
        <taxon>unclassified sequences</taxon>
        <taxon>metagenomes</taxon>
        <taxon>organismal metagenomes</taxon>
    </lineage>
</organism>
<dbReference type="PANTHER" id="PTHR22763">
    <property type="entry name" value="RING ZINC FINGER PROTEIN"/>
    <property type="match status" value="1"/>
</dbReference>
<dbReference type="GO" id="GO:0012505">
    <property type="term" value="C:endomembrane system"/>
    <property type="evidence" value="ECO:0007669"/>
    <property type="project" value="TreeGrafter"/>
</dbReference>
<keyword evidence="3" id="KW-0862">Zinc</keyword>
<sequence>MNLCLICYEPLLTSIKTMKCSHQFHKKCIKKWLDIKPTCPYCLSIVENKFKIHVKFNNNNLKNNYICSIDRNKILLLNCKTDVYKILYIRYIKNISLYPKTLCINYQDHILKIQSNCKQLIKIHELIKEAFTI</sequence>
<evidence type="ECO:0000313" key="5">
    <source>
        <dbReference type="EMBL" id="QHT97345.1"/>
    </source>
</evidence>
<proteinExistence type="predicted"/>
<dbReference type="GO" id="GO:0061630">
    <property type="term" value="F:ubiquitin protein ligase activity"/>
    <property type="evidence" value="ECO:0007669"/>
    <property type="project" value="TreeGrafter"/>
</dbReference>
<dbReference type="InterPro" id="IPR050731">
    <property type="entry name" value="HRD1_E3_ubiq-ligases"/>
</dbReference>
<keyword evidence="1" id="KW-0479">Metal-binding</keyword>
<name>A0A6C0IY38_9ZZZZ</name>
<dbReference type="PROSITE" id="PS50089">
    <property type="entry name" value="ZF_RING_2"/>
    <property type="match status" value="1"/>
</dbReference>
<accession>A0A6C0IY38</accession>
<feature type="domain" description="RING-type" evidence="4">
    <location>
        <begin position="4"/>
        <end position="42"/>
    </location>
</feature>
<dbReference type="InterPro" id="IPR013083">
    <property type="entry name" value="Znf_RING/FYVE/PHD"/>
</dbReference>
<dbReference type="GO" id="GO:0043161">
    <property type="term" value="P:proteasome-mediated ubiquitin-dependent protein catabolic process"/>
    <property type="evidence" value="ECO:0007669"/>
    <property type="project" value="TreeGrafter"/>
</dbReference>
<protein>
    <recommendedName>
        <fullName evidence="4">RING-type domain-containing protein</fullName>
    </recommendedName>
</protein>
<dbReference type="SUPFAM" id="SSF57850">
    <property type="entry name" value="RING/U-box"/>
    <property type="match status" value="1"/>
</dbReference>
<evidence type="ECO:0000256" key="1">
    <source>
        <dbReference type="ARBA" id="ARBA00022723"/>
    </source>
</evidence>
<dbReference type="GO" id="GO:0008270">
    <property type="term" value="F:zinc ion binding"/>
    <property type="evidence" value="ECO:0007669"/>
    <property type="project" value="UniProtKB-KW"/>
</dbReference>